<keyword evidence="3" id="KW-1185">Reference proteome</keyword>
<dbReference type="InterPro" id="IPR024311">
    <property type="entry name" value="Lipocalin-like"/>
</dbReference>
<evidence type="ECO:0000313" key="3">
    <source>
        <dbReference type="Proteomes" id="UP001243420"/>
    </source>
</evidence>
<dbReference type="EMBL" id="CP122537">
    <property type="protein sequence ID" value="WGH78111.1"/>
    <property type="molecule type" value="Genomic_DNA"/>
</dbReference>
<feature type="domain" description="Lipocalin-like" evidence="1">
    <location>
        <begin position="8"/>
        <end position="118"/>
    </location>
</feature>
<name>A0ABY8L9X8_9RHOB</name>
<accession>A0ABY8L9X8</accession>
<proteinExistence type="predicted"/>
<reference evidence="2 3" key="1">
    <citation type="submission" date="2023-04" db="EMBL/GenBank/DDBJ databases">
        <title>Jannaschia ovalis sp. nov., a marine bacterium isolated from sea tidal flat.</title>
        <authorList>
            <person name="Kwon D.Y."/>
            <person name="Kim J.-J."/>
        </authorList>
    </citation>
    <scope>NUCLEOTIDE SEQUENCE [LARGE SCALE GENOMIC DNA]</scope>
    <source>
        <strain evidence="2 3">GRR-S6-38</strain>
    </source>
</reference>
<dbReference type="Pfam" id="PF13924">
    <property type="entry name" value="Lipocalin_5"/>
    <property type="match status" value="1"/>
</dbReference>
<evidence type="ECO:0000313" key="2">
    <source>
        <dbReference type="EMBL" id="WGH78111.1"/>
    </source>
</evidence>
<dbReference type="RefSeq" id="WP_279964800.1">
    <property type="nucleotide sequence ID" value="NZ_CP122537.1"/>
</dbReference>
<gene>
    <name evidence="2" type="ORF">P8627_13895</name>
</gene>
<dbReference type="Proteomes" id="UP001243420">
    <property type="component" value="Chromosome"/>
</dbReference>
<protein>
    <submittedName>
        <fullName evidence="2">Lipocalin-like domain-containing protein</fullName>
    </submittedName>
</protein>
<organism evidence="2 3">
    <name type="scientific">Jannaschia ovalis</name>
    <dbReference type="NCBI Taxonomy" id="3038773"/>
    <lineage>
        <taxon>Bacteria</taxon>
        <taxon>Pseudomonadati</taxon>
        <taxon>Pseudomonadota</taxon>
        <taxon>Alphaproteobacteria</taxon>
        <taxon>Rhodobacterales</taxon>
        <taxon>Roseobacteraceae</taxon>
        <taxon>Jannaschia</taxon>
    </lineage>
</organism>
<sequence>MATRDALIGSWRMQAWTRRSVATGEVTDALGPDPIGYIAYHADGRMMATVFRRDRPPPRPAGWSEAQKAGLFDDMLAYVASYTLEEDRVLHHVDGAWNPNWQGILSRPFTLDGDRLVISGAPGIDPATGEEVVYRMEFTKVGADG</sequence>
<evidence type="ECO:0000259" key="1">
    <source>
        <dbReference type="Pfam" id="PF13924"/>
    </source>
</evidence>